<dbReference type="PANTHER" id="PTHR10497">
    <property type="entry name" value="60S RIBOSOMAL PROTEIN L27"/>
    <property type="match status" value="1"/>
</dbReference>
<dbReference type="InterPro" id="IPR041991">
    <property type="entry name" value="Ribosomal_eL27_KOW"/>
</dbReference>
<protein>
    <recommendedName>
        <fullName evidence="4">60S ribosomal protein L27</fullName>
    </recommendedName>
</protein>
<dbReference type="GO" id="GO:0005840">
    <property type="term" value="C:ribosome"/>
    <property type="evidence" value="ECO:0007669"/>
    <property type="project" value="UniProtKB-KW"/>
</dbReference>
<dbReference type="AlphaFoldDB" id="A0A0D3KMB9"/>
<dbReference type="HOGENOM" id="CLU_067359_0_1_1"/>
<dbReference type="SUPFAM" id="SSF50104">
    <property type="entry name" value="Translation proteins SH3-like domain"/>
    <property type="match status" value="1"/>
</dbReference>
<evidence type="ECO:0000313" key="5">
    <source>
        <dbReference type="EnsemblProtists" id="EOD36904"/>
    </source>
</evidence>
<dbReference type="PROSITE" id="PS01107">
    <property type="entry name" value="RIBOSOMAL_L27E"/>
    <property type="match status" value="1"/>
</dbReference>
<dbReference type="CDD" id="cd06090">
    <property type="entry name" value="KOW_RPL27"/>
    <property type="match status" value="1"/>
</dbReference>
<dbReference type="GO" id="GO:0003735">
    <property type="term" value="F:structural constituent of ribosome"/>
    <property type="evidence" value="ECO:0007669"/>
    <property type="project" value="InterPro"/>
</dbReference>
<evidence type="ECO:0000256" key="2">
    <source>
        <dbReference type="ARBA" id="ARBA00022980"/>
    </source>
</evidence>
<dbReference type="PaxDb" id="2903-EOD36904"/>
<keyword evidence="2 4" id="KW-0689">Ribosomal protein</keyword>
<dbReference type="KEGG" id="ehx:EMIHUDRAFT_433742"/>
<dbReference type="InterPro" id="IPR018262">
    <property type="entry name" value="Ribosomal_eL27_CS"/>
</dbReference>
<dbReference type="Gene3D" id="2.30.30.770">
    <property type="match status" value="1"/>
</dbReference>
<name>A0A0D3KMB9_EMIH1</name>
<dbReference type="InterPro" id="IPR038655">
    <property type="entry name" value="Ribosomal_eL27_sf"/>
</dbReference>
<dbReference type="GeneID" id="17282174"/>
<keyword evidence="6" id="KW-1185">Reference proteome</keyword>
<dbReference type="STRING" id="2903.R1FTT4"/>
<evidence type="ECO:0000313" key="6">
    <source>
        <dbReference type="Proteomes" id="UP000013827"/>
    </source>
</evidence>
<evidence type="ECO:0000256" key="3">
    <source>
        <dbReference type="ARBA" id="ARBA00023274"/>
    </source>
</evidence>
<comment type="similarity">
    <text evidence="1 4">Belongs to the eukaryotic ribosomal protein eL27 family.</text>
</comment>
<evidence type="ECO:0000256" key="4">
    <source>
        <dbReference type="RuleBase" id="RU000575"/>
    </source>
</evidence>
<evidence type="ECO:0000256" key="1">
    <source>
        <dbReference type="ARBA" id="ARBA00009124"/>
    </source>
</evidence>
<dbReference type="RefSeq" id="XP_005789333.1">
    <property type="nucleotide sequence ID" value="XM_005789276.1"/>
</dbReference>
<dbReference type="Pfam" id="PF01777">
    <property type="entry name" value="Ribosomal_L27e"/>
    <property type="match status" value="1"/>
</dbReference>
<organism evidence="5 6">
    <name type="scientific">Emiliania huxleyi (strain CCMP1516)</name>
    <dbReference type="NCBI Taxonomy" id="280463"/>
    <lineage>
        <taxon>Eukaryota</taxon>
        <taxon>Haptista</taxon>
        <taxon>Haptophyta</taxon>
        <taxon>Prymnesiophyceae</taxon>
        <taxon>Isochrysidales</taxon>
        <taxon>Noelaerhabdaceae</taxon>
        <taxon>Emiliania</taxon>
    </lineage>
</organism>
<reference evidence="6" key="1">
    <citation type="journal article" date="2013" name="Nature">
        <title>Pan genome of the phytoplankton Emiliania underpins its global distribution.</title>
        <authorList>
            <person name="Read B.A."/>
            <person name="Kegel J."/>
            <person name="Klute M.J."/>
            <person name="Kuo A."/>
            <person name="Lefebvre S.C."/>
            <person name="Maumus F."/>
            <person name="Mayer C."/>
            <person name="Miller J."/>
            <person name="Monier A."/>
            <person name="Salamov A."/>
            <person name="Young J."/>
            <person name="Aguilar M."/>
            <person name="Claverie J.M."/>
            <person name="Frickenhaus S."/>
            <person name="Gonzalez K."/>
            <person name="Herman E.K."/>
            <person name="Lin Y.C."/>
            <person name="Napier J."/>
            <person name="Ogata H."/>
            <person name="Sarno A.F."/>
            <person name="Shmutz J."/>
            <person name="Schroeder D."/>
            <person name="de Vargas C."/>
            <person name="Verret F."/>
            <person name="von Dassow P."/>
            <person name="Valentin K."/>
            <person name="Van de Peer Y."/>
            <person name="Wheeler G."/>
            <person name="Dacks J.B."/>
            <person name="Delwiche C.F."/>
            <person name="Dyhrman S.T."/>
            <person name="Glockner G."/>
            <person name="John U."/>
            <person name="Richards T."/>
            <person name="Worden A.Z."/>
            <person name="Zhang X."/>
            <person name="Grigoriev I.V."/>
            <person name="Allen A.E."/>
            <person name="Bidle K."/>
            <person name="Borodovsky M."/>
            <person name="Bowler C."/>
            <person name="Brownlee C."/>
            <person name="Cock J.M."/>
            <person name="Elias M."/>
            <person name="Gladyshev V.N."/>
            <person name="Groth M."/>
            <person name="Guda C."/>
            <person name="Hadaegh A."/>
            <person name="Iglesias-Rodriguez M.D."/>
            <person name="Jenkins J."/>
            <person name="Jones B.M."/>
            <person name="Lawson T."/>
            <person name="Leese F."/>
            <person name="Lindquist E."/>
            <person name="Lobanov A."/>
            <person name="Lomsadze A."/>
            <person name="Malik S.B."/>
            <person name="Marsh M.E."/>
            <person name="Mackinder L."/>
            <person name="Mock T."/>
            <person name="Mueller-Roeber B."/>
            <person name="Pagarete A."/>
            <person name="Parker M."/>
            <person name="Probert I."/>
            <person name="Quesneville H."/>
            <person name="Raines C."/>
            <person name="Rensing S.A."/>
            <person name="Riano-Pachon D.M."/>
            <person name="Richier S."/>
            <person name="Rokitta S."/>
            <person name="Shiraiwa Y."/>
            <person name="Soanes D.M."/>
            <person name="van der Giezen M."/>
            <person name="Wahlund T.M."/>
            <person name="Williams B."/>
            <person name="Wilson W."/>
            <person name="Wolfe G."/>
            <person name="Wurch L.L."/>
        </authorList>
    </citation>
    <scope>NUCLEOTIDE SEQUENCE</scope>
</reference>
<dbReference type="GO" id="GO:1990904">
    <property type="term" value="C:ribonucleoprotein complex"/>
    <property type="evidence" value="ECO:0007669"/>
    <property type="project" value="UniProtKB-KW"/>
</dbReference>
<dbReference type="OMA" id="KMLNYNH"/>
<dbReference type="InterPro" id="IPR001141">
    <property type="entry name" value="Ribosomal_eL27"/>
</dbReference>
<dbReference type="FunFam" id="2.30.30.770:FF:000001">
    <property type="entry name" value="60S ribosomal protein L27"/>
    <property type="match status" value="1"/>
</dbReference>
<accession>A0A0D3KMB9</accession>
<proteinExistence type="inferred from homology"/>
<keyword evidence="3 4" id="KW-0687">Ribonucleoprotein</keyword>
<sequence length="147" mass="16619">MSEAKKTPKFLKAGKVVLLLNGRMAGKKAVIVKTFDDGTADRPYGHCLVAGIMKYPLKVTKKMSEKKRTKRSRIKPFIKSVNYNHVMPTRYTMDVDLKSVVTADIVGSSNPTARQSCRKEVKKSLEEKYAASLASGKNKWFFQKLRF</sequence>
<dbReference type="InterPro" id="IPR008991">
    <property type="entry name" value="Translation_prot_SH3-like_sf"/>
</dbReference>
<dbReference type="GO" id="GO:0006412">
    <property type="term" value="P:translation"/>
    <property type="evidence" value="ECO:0007669"/>
    <property type="project" value="InterPro"/>
</dbReference>
<dbReference type="EnsemblProtists" id="EOD36904">
    <property type="protein sequence ID" value="EOD36904"/>
    <property type="gene ID" value="EMIHUDRAFT_433742"/>
</dbReference>
<dbReference type="Proteomes" id="UP000013827">
    <property type="component" value="Unassembled WGS sequence"/>
</dbReference>
<dbReference type="eggNOG" id="KOG3418">
    <property type="taxonomic scope" value="Eukaryota"/>
</dbReference>
<reference evidence="5" key="2">
    <citation type="submission" date="2024-10" db="UniProtKB">
        <authorList>
            <consortium name="EnsemblProtists"/>
        </authorList>
    </citation>
    <scope>IDENTIFICATION</scope>
</reference>